<dbReference type="Gene3D" id="3.40.50.1820">
    <property type="entry name" value="alpha/beta hydrolase"/>
    <property type="match status" value="1"/>
</dbReference>
<gene>
    <name evidence="9" type="ORF">SAY87_018762</name>
</gene>
<dbReference type="Pfam" id="PF04083">
    <property type="entry name" value="Abhydro_lipase"/>
    <property type="match status" value="1"/>
</dbReference>
<evidence type="ECO:0000256" key="4">
    <source>
        <dbReference type="ARBA" id="ARBA00022963"/>
    </source>
</evidence>
<dbReference type="GO" id="GO:0016042">
    <property type="term" value="P:lipid catabolic process"/>
    <property type="evidence" value="ECO:0007669"/>
    <property type="project" value="UniProtKB-KW"/>
</dbReference>
<accession>A0AAN7K2D3</accession>
<sequence>MLIDKDLKMKNSNIEITQARVQESGSSASLEKQKADPRKTEISISLNSQAEMKVPVAECHLGGAKEKRRYCTRVPERGNGGLERAGDGRTVETEVLAVDMRVREKDPQRQAICESSRSGQRCGRRVDLRNAPSRWPRVLQGPPKIHGSARARGNSHRRPHMNFAEVAFFPEDVDGYASPGLKLCSSTAATFIQAKCRQQVEAGGPRNRRCSVEGTRVLRDQPYSLQHPSILQEFIRARAYSGIALTDGRGGLVHSDSHPLADMFPWTIGTATVAPIAIILSLILISPLSAGNTTELTSDVRRCSPAPHGNLCSQLIDPTGYPCTEHIIQTKDGYLLALQRVSSSNPELRIQPGPPVLLQHGLFMGGDAWFLNYPNQSLGFILADHGFDVWIGNVRGTRWSHGHISLSERDKDFWDWSWQELAFYDLAEMIHFISSTTTSKVFLVGHSQGTIMSLAALTQPDIAEMVEAAALLSPISYLGHITSQLVWRMVNMHLDQMIIAMGIHQLNFRSDFDVRIMDAICDGHIECNDLLTSITGKNCCFNNSRVDFYLEYEPHPSSSKNLRHLFQMIRKGGFSMYDYGIVKNMKVYGQFKPPVFDLTRIPKALPLWMAYGGNDALSEIMDINETLSELQSKPELVYLENYGHVDFILGLNAKEEVYNRMVEFFRSPGRPHSS</sequence>
<keyword evidence="3" id="KW-0378">Hydrolase</keyword>
<evidence type="ECO:0000256" key="3">
    <source>
        <dbReference type="ARBA" id="ARBA00022801"/>
    </source>
</evidence>
<keyword evidence="2" id="KW-0732">Signal</keyword>
<feature type="compositionally biased region" description="Basic residues" evidence="7">
    <location>
        <begin position="147"/>
        <end position="156"/>
    </location>
</feature>
<evidence type="ECO:0000256" key="7">
    <source>
        <dbReference type="SAM" id="MobiDB-lite"/>
    </source>
</evidence>
<evidence type="ECO:0000259" key="8">
    <source>
        <dbReference type="Pfam" id="PF04083"/>
    </source>
</evidence>
<dbReference type="InterPro" id="IPR029058">
    <property type="entry name" value="AB_hydrolase_fold"/>
</dbReference>
<dbReference type="PANTHER" id="PTHR11005">
    <property type="entry name" value="LYSOSOMAL ACID LIPASE-RELATED"/>
    <property type="match status" value="1"/>
</dbReference>
<feature type="domain" description="Partial AB-hydrolase lipase" evidence="8">
    <location>
        <begin position="313"/>
        <end position="372"/>
    </location>
</feature>
<reference evidence="9 10" key="1">
    <citation type="journal article" date="2023" name="Hortic Res">
        <title>Pangenome of water caltrop reveals structural variations and asymmetric subgenome divergence after allopolyploidization.</title>
        <authorList>
            <person name="Zhang X."/>
            <person name="Chen Y."/>
            <person name="Wang L."/>
            <person name="Yuan Y."/>
            <person name="Fang M."/>
            <person name="Shi L."/>
            <person name="Lu R."/>
            <person name="Comes H.P."/>
            <person name="Ma Y."/>
            <person name="Chen Y."/>
            <person name="Huang G."/>
            <person name="Zhou Y."/>
            <person name="Zheng Z."/>
            <person name="Qiu Y."/>
        </authorList>
    </citation>
    <scope>NUCLEOTIDE SEQUENCE [LARGE SCALE GENOMIC DNA]</scope>
    <source>
        <tissue evidence="9">Roots</tissue>
    </source>
</reference>
<evidence type="ECO:0000313" key="9">
    <source>
        <dbReference type="EMBL" id="KAK4757461.1"/>
    </source>
</evidence>
<proteinExistence type="inferred from homology"/>
<keyword evidence="6" id="KW-0325">Glycoprotein</keyword>
<comment type="caution">
    <text evidence="9">The sequence shown here is derived from an EMBL/GenBank/DDBJ whole genome shotgun (WGS) entry which is preliminary data.</text>
</comment>
<feature type="region of interest" description="Disordered" evidence="7">
    <location>
        <begin position="134"/>
        <end position="156"/>
    </location>
</feature>
<evidence type="ECO:0000256" key="6">
    <source>
        <dbReference type="ARBA" id="ARBA00023180"/>
    </source>
</evidence>
<keyword evidence="4" id="KW-0442">Lipid degradation</keyword>
<dbReference type="FunFam" id="3.40.50.1820:FF:000057">
    <property type="entry name" value="Lipase"/>
    <property type="match status" value="1"/>
</dbReference>
<keyword evidence="5" id="KW-0443">Lipid metabolism</keyword>
<evidence type="ECO:0000313" key="10">
    <source>
        <dbReference type="Proteomes" id="UP001345219"/>
    </source>
</evidence>
<protein>
    <recommendedName>
        <fullName evidence="8">Partial AB-hydrolase lipase domain-containing protein</fullName>
    </recommendedName>
</protein>
<name>A0AAN7K2D3_9MYRT</name>
<comment type="similarity">
    <text evidence="1">Belongs to the AB hydrolase superfamily. Lipase family.</text>
</comment>
<evidence type="ECO:0000256" key="1">
    <source>
        <dbReference type="ARBA" id="ARBA00010701"/>
    </source>
</evidence>
<dbReference type="InterPro" id="IPR006693">
    <property type="entry name" value="AB_hydrolase_lipase"/>
</dbReference>
<dbReference type="SUPFAM" id="SSF53474">
    <property type="entry name" value="alpha/beta-Hydrolases"/>
    <property type="match status" value="1"/>
</dbReference>
<dbReference type="Proteomes" id="UP001345219">
    <property type="component" value="Chromosome 15"/>
</dbReference>
<organism evidence="9 10">
    <name type="scientific">Trapa incisa</name>
    <dbReference type="NCBI Taxonomy" id="236973"/>
    <lineage>
        <taxon>Eukaryota</taxon>
        <taxon>Viridiplantae</taxon>
        <taxon>Streptophyta</taxon>
        <taxon>Embryophyta</taxon>
        <taxon>Tracheophyta</taxon>
        <taxon>Spermatophyta</taxon>
        <taxon>Magnoliopsida</taxon>
        <taxon>eudicotyledons</taxon>
        <taxon>Gunneridae</taxon>
        <taxon>Pentapetalae</taxon>
        <taxon>rosids</taxon>
        <taxon>malvids</taxon>
        <taxon>Myrtales</taxon>
        <taxon>Lythraceae</taxon>
        <taxon>Trapa</taxon>
    </lineage>
</organism>
<dbReference type="AlphaFoldDB" id="A0AAN7K2D3"/>
<evidence type="ECO:0000256" key="2">
    <source>
        <dbReference type="ARBA" id="ARBA00022729"/>
    </source>
</evidence>
<evidence type="ECO:0000256" key="5">
    <source>
        <dbReference type="ARBA" id="ARBA00023098"/>
    </source>
</evidence>
<dbReference type="GO" id="GO:0016787">
    <property type="term" value="F:hydrolase activity"/>
    <property type="evidence" value="ECO:0007669"/>
    <property type="project" value="UniProtKB-KW"/>
</dbReference>
<dbReference type="EMBL" id="JAXIOK010000012">
    <property type="protein sequence ID" value="KAK4757461.1"/>
    <property type="molecule type" value="Genomic_DNA"/>
</dbReference>
<keyword evidence="10" id="KW-1185">Reference proteome</keyword>